<dbReference type="PANTHER" id="PTHR10332">
    <property type="entry name" value="EQUILIBRATIVE NUCLEOSIDE TRANSPORTER"/>
    <property type="match status" value="1"/>
</dbReference>
<evidence type="ECO:0000256" key="1">
    <source>
        <dbReference type="ARBA" id="ARBA00004141"/>
    </source>
</evidence>
<reference evidence="8 9" key="1">
    <citation type="submission" date="2017-09" db="EMBL/GenBank/DDBJ databases">
        <title>WGS assembly of Aquilegia coerulea Goldsmith.</title>
        <authorList>
            <person name="Hodges S."/>
            <person name="Kramer E."/>
            <person name="Nordborg M."/>
            <person name="Tomkins J."/>
            <person name="Borevitz J."/>
            <person name="Derieg N."/>
            <person name="Yan J."/>
            <person name="Mihaltcheva S."/>
            <person name="Hayes R.D."/>
            <person name="Rokhsar D."/>
        </authorList>
    </citation>
    <scope>NUCLEOTIDE SEQUENCE [LARGE SCALE GENOMIC DNA]</scope>
    <source>
        <strain evidence="9">cv. Goldsmith</strain>
    </source>
</reference>
<dbReference type="GO" id="GO:0005886">
    <property type="term" value="C:plasma membrane"/>
    <property type="evidence" value="ECO:0007669"/>
    <property type="project" value="TreeGrafter"/>
</dbReference>
<dbReference type="STRING" id="218851.A0A2G5DSN5"/>
<feature type="transmembrane region" description="Helical" evidence="7">
    <location>
        <begin position="111"/>
        <end position="130"/>
    </location>
</feature>
<comment type="subcellular location">
    <subcellularLocation>
        <location evidence="1">Membrane</location>
        <topology evidence="1">Multi-pass membrane protein</topology>
    </subcellularLocation>
</comment>
<dbReference type="Proteomes" id="UP000230069">
    <property type="component" value="Unassembled WGS sequence"/>
</dbReference>
<evidence type="ECO:0000256" key="3">
    <source>
        <dbReference type="ARBA" id="ARBA00022448"/>
    </source>
</evidence>
<dbReference type="OrthoDB" id="1856718at2759"/>
<dbReference type="AlphaFoldDB" id="A0A2G5DSN5"/>
<protein>
    <submittedName>
        <fullName evidence="8">Uncharacterized protein</fullName>
    </submittedName>
</protein>
<feature type="transmembrane region" description="Helical" evidence="7">
    <location>
        <begin position="18"/>
        <end position="36"/>
    </location>
</feature>
<organism evidence="8 9">
    <name type="scientific">Aquilegia coerulea</name>
    <name type="common">Rocky mountain columbine</name>
    <dbReference type="NCBI Taxonomy" id="218851"/>
    <lineage>
        <taxon>Eukaryota</taxon>
        <taxon>Viridiplantae</taxon>
        <taxon>Streptophyta</taxon>
        <taxon>Embryophyta</taxon>
        <taxon>Tracheophyta</taxon>
        <taxon>Spermatophyta</taxon>
        <taxon>Magnoliopsida</taxon>
        <taxon>Ranunculales</taxon>
        <taxon>Ranunculaceae</taxon>
        <taxon>Thalictroideae</taxon>
        <taxon>Aquilegia</taxon>
    </lineage>
</organism>
<comment type="similarity">
    <text evidence="2">Belongs to the SLC29A/ENT transporter (TC 2.A.57) family.</text>
</comment>
<feature type="transmembrane region" description="Helical" evidence="7">
    <location>
        <begin position="56"/>
        <end position="74"/>
    </location>
</feature>
<keyword evidence="6 7" id="KW-0472">Membrane</keyword>
<evidence type="ECO:0000256" key="2">
    <source>
        <dbReference type="ARBA" id="ARBA00007965"/>
    </source>
</evidence>
<name>A0A2G5DSN5_AQUCA</name>
<accession>A0A2G5DSN5</accession>
<proteinExistence type="inferred from homology"/>
<evidence type="ECO:0000313" key="9">
    <source>
        <dbReference type="Proteomes" id="UP000230069"/>
    </source>
</evidence>
<feature type="transmembrane region" description="Helical" evidence="7">
    <location>
        <begin position="151"/>
        <end position="173"/>
    </location>
</feature>
<evidence type="ECO:0000256" key="7">
    <source>
        <dbReference type="SAM" id="Phobius"/>
    </source>
</evidence>
<evidence type="ECO:0000256" key="6">
    <source>
        <dbReference type="ARBA" id="ARBA00023136"/>
    </source>
</evidence>
<dbReference type="EMBL" id="KZ305032">
    <property type="protein sequence ID" value="PIA46522.1"/>
    <property type="molecule type" value="Genomic_DNA"/>
</dbReference>
<feature type="transmembrane region" description="Helical" evidence="7">
    <location>
        <begin position="185"/>
        <end position="207"/>
    </location>
</feature>
<evidence type="ECO:0000256" key="5">
    <source>
        <dbReference type="ARBA" id="ARBA00022989"/>
    </source>
</evidence>
<evidence type="ECO:0000256" key="4">
    <source>
        <dbReference type="ARBA" id="ARBA00022692"/>
    </source>
</evidence>
<dbReference type="InParanoid" id="A0A2G5DSN5"/>
<sequence>MLIPEENDTTVELKGKNAAMVVCWLLGVGCLLAWSSMLTAEDYFLTLYPTYHPTRVLTLVYQPFALGTLAILAYNEANINTRRRNLIGYIAFFISSLFVLVLDLATSGKGGIWTFIGVCFASAAFGVADAHVQGGMVGDLSFMRPEFVQSFLAGMAASGALTSCLRFVTKAAFEGSNDGLRKGALMFLAISTFFEFLCVLLYAYMFAKLPIVKYYRSKAASEGSKTVSADLAAGGIQTEPSKVVFIIYYLVTKTS</sequence>
<gene>
    <name evidence="8" type="ORF">AQUCO_01500219v1</name>
</gene>
<keyword evidence="4 7" id="KW-0812">Transmembrane</keyword>
<keyword evidence="9" id="KW-1185">Reference proteome</keyword>
<feature type="transmembrane region" description="Helical" evidence="7">
    <location>
        <begin position="86"/>
        <end position="105"/>
    </location>
</feature>
<keyword evidence="3" id="KW-0813">Transport</keyword>
<dbReference type="InterPro" id="IPR002259">
    <property type="entry name" value="Eqnu_transpt"/>
</dbReference>
<keyword evidence="5 7" id="KW-1133">Transmembrane helix</keyword>
<evidence type="ECO:0000313" key="8">
    <source>
        <dbReference type="EMBL" id="PIA46522.1"/>
    </source>
</evidence>
<dbReference type="GO" id="GO:0005337">
    <property type="term" value="F:nucleoside transmembrane transporter activity"/>
    <property type="evidence" value="ECO:0007669"/>
    <property type="project" value="InterPro"/>
</dbReference>
<dbReference type="PANTHER" id="PTHR10332:SF30">
    <property type="entry name" value="EQUILIBRATIVE NUCLEOTIDE TRANSPORTER 2"/>
    <property type="match status" value="1"/>
</dbReference>
<dbReference type="Pfam" id="PF01733">
    <property type="entry name" value="Nucleoside_tran"/>
    <property type="match status" value="1"/>
</dbReference>